<organism evidence="9 10">
    <name type="scientific">Cyprinus carpio</name>
    <name type="common">Common carp</name>
    <dbReference type="NCBI Taxonomy" id="7962"/>
    <lineage>
        <taxon>Eukaryota</taxon>
        <taxon>Metazoa</taxon>
        <taxon>Chordata</taxon>
        <taxon>Craniata</taxon>
        <taxon>Vertebrata</taxon>
        <taxon>Euteleostomi</taxon>
        <taxon>Actinopterygii</taxon>
        <taxon>Neopterygii</taxon>
        <taxon>Teleostei</taxon>
        <taxon>Ostariophysi</taxon>
        <taxon>Cypriniformes</taxon>
        <taxon>Cyprinidae</taxon>
        <taxon>Cyprininae</taxon>
        <taxon>Cyprinus</taxon>
    </lineage>
</organism>
<feature type="domain" description="EGF-like" evidence="8">
    <location>
        <begin position="45"/>
        <end position="87"/>
    </location>
</feature>
<keyword evidence="2" id="KW-0732">Signal</keyword>
<dbReference type="Proteomes" id="UP000694700">
    <property type="component" value="Unplaced"/>
</dbReference>
<dbReference type="PANTHER" id="PTHR12916:SF14">
    <property type="entry name" value="CRUMBS 1, CELL POLARITY COMPLEX COMPONENT"/>
    <property type="match status" value="1"/>
</dbReference>
<dbReference type="FunFam" id="2.10.25.10:FF:000122">
    <property type="entry name" value="Protein crumbs homolog 2"/>
    <property type="match status" value="1"/>
</dbReference>
<dbReference type="AlphaFoldDB" id="A0A8C1ULY2"/>
<feature type="domain" description="EGF-like" evidence="8">
    <location>
        <begin position="533"/>
        <end position="569"/>
    </location>
</feature>
<dbReference type="FunFam" id="2.60.120.200:FF:000055">
    <property type="entry name" value="Crumbs cell polarity complex component 1"/>
    <property type="match status" value="1"/>
</dbReference>
<feature type="disulfide bond" evidence="6">
    <location>
        <begin position="811"/>
        <end position="820"/>
    </location>
</feature>
<feature type="domain" description="EGF-like" evidence="8">
    <location>
        <begin position="89"/>
        <end position="129"/>
    </location>
</feature>
<dbReference type="FunFam" id="2.10.25.10:FF:000282">
    <property type="entry name" value="Crumbs cell polarity complex component 2"/>
    <property type="match status" value="1"/>
</dbReference>
<feature type="domain" description="EGF-like" evidence="8">
    <location>
        <begin position="953"/>
        <end position="989"/>
    </location>
</feature>
<protein>
    <submittedName>
        <fullName evidence="9">Protein crumbs homolog 1-like</fullName>
    </submittedName>
</protein>
<evidence type="ECO:0000259" key="8">
    <source>
        <dbReference type="PROSITE" id="PS50026"/>
    </source>
</evidence>
<dbReference type="InterPro" id="IPR000742">
    <property type="entry name" value="EGF"/>
</dbReference>
<dbReference type="FunFam" id="2.10.25.10:FF:000321">
    <property type="entry name" value="Protein delta homolog 1"/>
    <property type="match status" value="1"/>
</dbReference>
<dbReference type="Gene3D" id="2.60.120.200">
    <property type="match status" value="3"/>
</dbReference>
<dbReference type="SUPFAM" id="SSF57196">
    <property type="entry name" value="EGF/Laminin"/>
    <property type="match status" value="8"/>
</dbReference>
<feature type="disulfide bond" evidence="6">
    <location>
        <begin position="119"/>
        <end position="128"/>
    </location>
</feature>
<dbReference type="InterPro" id="IPR013320">
    <property type="entry name" value="ConA-like_dom_sf"/>
</dbReference>
<feature type="domain" description="Laminin G" evidence="7">
    <location>
        <begin position="597"/>
        <end position="783"/>
    </location>
</feature>
<feature type="disulfide bond" evidence="6">
    <location>
        <begin position="886"/>
        <end position="895"/>
    </location>
</feature>
<keyword evidence="4 6" id="KW-1015">Disulfide bond</keyword>
<feature type="domain" description="EGF-like" evidence="8">
    <location>
        <begin position="316"/>
        <end position="353"/>
    </location>
</feature>
<dbReference type="CDD" id="cd00110">
    <property type="entry name" value="LamG"/>
    <property type="match status" value="3"/>
</dbReference>
<evidence type="ECO:0000256" key="6">
    <source>
        <dbReference type="PROSITE-ProRule" id="PRU00076"/>
    </source>
</evidence>
<keyword evidence="1 6" id="KW-0245">EGF-like domain</keyword>
<evidence type="ECO:0000256" key="3">
    <source>
        <dbReference type="ARBA" id="ARBA00022737"/>
    </source>
</evidence>
<proteinExistence type="predicted"/>
<feature type="domain" description="EGF-like" evidence="8">
    <location>
        <begin position="860"/>
        <end position="896"/>
    </location>
</feature>
<dbReference type="Pfam" id="PF12661">
    <property type="entry name" value="hEGF"/>
    <property type="match status" value="1"/>
</dbReference>
<accession>A0A8C1ULY2</accession>
<dbReference type="Pfam" id="PF02210">
    <property type="entry name" value="Laminin_G_2"/>
    <property type="match status" value="3"/>
</dbReference>
<dbReference type="PROSITE" id="PS00010">
    <property type="entry name" value="ASX_HYDROXYL"/>
    <property type="match status" value="3"/>
</dbReference>
<evidence type="ECO:0000256" key="2">
    <source>
        <dbReference type="ARBA" id="ARBA00022729"/>
    </source>
</evidence>
<feature type="domain" description="EGF-like" evidence="8">
    <location>
        <begin position="913"/>
        <end position="951"/>
    </location>
</feature>
<reference evidence="9" key="1">
    <citation type="submission" date="2025-08" db="UniProtKB">
        <authorList>
            <consortium name="Ensembl"/>
        </authorList>
    </citation>
    <scope>IDENTIFICATION</scope>
</reference>
<feature type="disulfide bond" evidence="6">
    <location>
        <begin position="343"/>
        <end position="352"/>
    </location>
</feature>
<evidence type="ECO:0000313" key="10">
    <source>
        <dbReference type="Proteomes" id="UP000694700"/>
    </source>
</evidence>
<evidence type="ECO:0000256" key="1">
    <source>
        <dbReference type="ARBA" id="ARBA00022536"/>
    </source>
</evidence>
<dbReference type="InterPro" id="IPR001791">
    <property type="entry name" value="Laminin_G"/>
</dbReference>
<dbReference type="PROSITE" id="PS00022">
    <property type="entry name" value="EGF_1"/>
    <property type="match status" value="8"/>
</dbReference>
<dbReference type="Ensembl" id="ENSCCRT00015040129.1">
    <property type="protein sequence ID" value="ENSCCRP00015038803.1"/>
    <property type="gene ID" value="ENSCCRG00015016137.1"/>
</dbReference>
<feature type="disulfide bond" evidence="6">
    <location>
        <begin position="559"/>
        <end position="568"/>
    </location>
</feature>
<keyword evidence="3" id="KW-0677">Repeat</keyword>
<dbReference type="GO" id="GO:0005112">
    <property type="term" value="F:Notch binding"/>
    <property type="evidence" value="ECO:0007669"/>
    <property type="project" value="TreeGrafter"/>
</dbReference>
<evidence type="ECO:0000256" key="5">
    <source>
        <dbReference type="ARBA" id="ARBA00023180"/>
    </source>
</evidence>
<dbReference type="SMART" id="SM00179">
    <property type="entry name" value="EGF_CA"/>
    <property type="match status" value="7"/>
</dbReference>
<dbReference type="InterPro" id="IPR013032">
    <property type="entry name" value="EGF-like_CS"/>
</dbReference>
<dbReference type="Gene3D" id="2.10.25.10">
    <property type="entry name" value="Laminin"/>
    <property type="match status" value="9"/>
</dbReference>
<name>A0A8C1ULY2_CYPCA</name>
<feature type="domain" description="Laminin G" evidence="7">
    <location>
        <begin position="359"/>
        <end position="531"/>
    </location>
</feature>
<feature type="disulfide bond" evidence="6">
    <location>
        <begin position="941"/>
        <end position="950"/>
    </location>
</feature>
<dbReference type="GO" id="GO:0005509">
    <property type="term" value="F:calcium ion binding"/>
    <property type="evidence" value="ECO:0007669"/>
    <property type="project" value="InterPro"/>
</dbReference>
<evidence type="ECO:0000313" key="9">
    <source>
        <dbReference type="Ensembl" id="ENSCCRP00015038803.1"/>
    </source>
</evidence>
<dbReference type="SMART" id="SM00282">
    <property type="entry name" value="LamG"/>
    <property type="match status" value="3"/>
</dbReference>
<dbReference type="FunFam" id="2.10.25.10:FF:000348">
    <property type="entry name" value="Crumbs 1, cell polarity complex component"/>
    <property type="match status" value="1"/>
</dbReference>
<feature type="domain" description="EGF-like" evidence="8">
    <location>
        <begin position="785"/>
        <end position="821"/>
    </location>
</feature>
<sequence length="1032" mass="115281">MIAKKIFLGECDISERYKKKINKNSSMMFTTSCFSSASGVCSVENIDGCDMNPCMNGGVCENQDGQYKCHCSRTSYNGQLYGGPYCTVILLGCERHWCQNGATCYPYLDKGRHRYSCICPEGFTGTKCQTSTTFSFEERGFMQVQTNLTNALEPLNVTLSFRTLQAAATLLQCQVEDQLLTLELVDGRLRHSLQRAMKAESVLIELPLIVSDGLWHTVKASLCNNMLGLSLTDPSCLEDTCRMEIQIDQAESELGSGLSELTVIQNLYIGGRGEQETVSGFLGCMRDVWLDSRVVVPGLGQKTPANQFNVKQGCSDWDRCKENPCQNRGRCVKTGWRSFSCECHRPYEGEHCLDEYVTARFGSEDLESYAVFTVEDNPGDSNSVSMFVRTRRSQGLLLVLSNTTSQYLRVWLEDGKVKVQINNFESLLGMETVSDGHFHLITVLVEPQSLSLFMSAKSQGRVPIRSVLVQAGDAVYVGGLPNRRASLAFGGYFKGCIQDLRMNRRRLQFYPVSVPVSSYRLQSSVKVMRGCNGDDSCTSNPCLNGGVCYSMWDDFTCSCPPNTAGQRCEEVRWCELSPCPSTAACQAHAQGFECLVNVSLRSDSHIITYRGNGKIRRYLSSISIHFRTRQQNATLLHAERDSQFITISIQDGHIVLELQGEKQTSYVYIHSLDLVSDGQWHKADFSMDSPVLQSSRWRIVLDEHWEKPSVSFTASGDLDFLRDDVDIILGGLGPDSEGNFAGCLGLVEIGGLALPYYSDMEMNQPRPQDERFLRTSGTPYFGCWGSNVCEPDPCKNGGVCEDLFDLFKCHCPSDWDGQRCEFTVDDCASNPCVHGACKAISAGYECLCDAGYTGRHCETEVNVCAHHKCSNGGTCLRGLKRYSCLCPRNTTGPFCRVPELPWYIDRFPFPKLPVSFCGNERWNYSCFNGGNCSSVEDNCDCLPGFTGQWCELELDECASDPCLNGGFCRNLINRFQCVCEISFAGDHCQIDVSDFYVYVFLLLWQNIFQLLSYLILRLDDDPEVEWNAANDD</sequence>
<dbReference type="GO" id="GO:0007219">
    <property type="term" value="P:Notch signaling pathway"/>
    <property type="evidence" value="ECO:0007669"/>
    <property type="project" value="TreeGrafter"/>
</dbReference>
<dbReference type="InterPro" id="IPR000152">
    <property type="entry name" value="EGF-type_Asp/Asn_hydroxyl_site"/>
</dbReference>
<feature type="domain" description="Laminin G" evidence="7">
    <location>
        <begin position="131"/>
        <end position="314"/>
    </location>
</feature>
<dbReference type="PROSITE" id="PS50026">
    <property type="entry name" value="EGF_3"/>
    <property type="match status" value="9"/>
</dbReference>
<dbReference type="InterPro" id="IPR001881">
    <property type="entry name" value="EGF-like_Ca-bd_dom"/>
</dbReference>
<dbReference type="CDD" id="cd00054">
    <property type="entry name" value="EGF_CA"/>
    <property type="match status" value="7"/>
</dbReference>
<dbReference type="PROSITE" id="PS50025">
    <property type="entry name" value="LAM_G_DOMAIN"/>
    <property type="match status" value="3"/>
</dbReference>
<evidence type="ECO:0000259" key="7">
    <source>
        <dbReference type="PROSITE" id="PS50025"/>
    </source>
</evidence>
<dbReference type="InterPro" id="IPR018097">
    <property type="entry name" value="EGF_Ca-bd_CS"/>
</dbReference>
<feature type="domain" description="EGF-like" evidence="8">
    <location>
        <begin position="823"/>
        <end position="858"/>
    </location>
</feature>
<feature type="disulfide bond" evidence="6">
    <location>
        <begin position="979"/>
        <end position="988"/>
    </location>
</feature>
<dbReference type="PROSITE" id="PS01186">
    <property type="entry name" value="EGF_2"/>
    <property type="match status" value="4"/>
</dbReference>
<feature type="disulfide bond" evidence="6">
    <location>
        <begin position="848"/>
        <end position="857"/>
    </location>
</feature>
<dbReference type="PROSITE" id="PS01187">
    <property type="entry name" value="EGF_CA"/>
    <property type="match status" value="1"/>
</dbReference>
<dbReference type="SUPFAM" id="SSF49899">
    <property type="entry name" value="Concanavalin A-like lectins/glucanases"/>
    <property type="match status" value="3"/>
</dbReference>
<dbReference type="Pfam" id="PF00008">
    <property type="entry name" value="EGF"/>
    <property type="match status" value="7"/>
</dbReference>
<evidence type="ECO:0000256" key="4">
    <source>
        <dbReference type="ARBA" id="ARBA00023157"/>
    </source>
</evidence>
<dbReference type="FunFam" id="2.10.25.10:FF:000252">
    <property type="entry name" value="Crumbs homolog 1 (Drosophila)"/>
    <property type="match status" value="1"/>
</dbReference>
<comment type="caution">
    <text evidence="6">Lacks conserved residue(s) required for the propagation of feature annotation.</text>
</comment>
<dbReference type="SMART" id="SM00181">
    <property type="entry name" value="EGF"/>
    <property type="match status" value="9"/>
</dbReference>
<dbReference type="FunFam" id="2.10.25.10:FF:000279">
    <property type="entry name" value="Neurogenic locus notch 1"/>
    <property type="match status" value="1"/>
</dbReference>
<feature type="disulfide bond" evidence="6">
    <location>
        <begin position="827"/>
        <end position="837"/>
    </location>
</feature>
<dbReference type="PANTHER" id="PTHR12916">
    <property type="entry name" value="CYTOCHROME C OXIDASE POLYPEPTIDE VIC-2"/>
    <property type="match status" value="1"/>
</dbReference>
<keyword evidence="5" id="KW-0325">Glycoprotein</keyword>